<dbReference type="OrthoDB" id="5413827at2759"/>
<gene>
    <name evidence="2" type="ORF">B0I36DRAFT_319826</name>
</gene>
<evidence type="ECO:0000313" key="3">
    <source>
        <dbReference type="Proteomes" id="UP000756346"/>
    </source>
</evidence>
<evidence type="ECO:0000256" key="1">
    <source>
        <dbReference type="SAM" id="MobiDB-lite"/>
    </source>
</evidence>
<organism evidence="2 3">
    <name type="scientific">Microdochium trichocladiopsis</name>
    <dbReference type="NCBI Taxonomy" id="1682393"/>
    <lineage>
        <taxon>Eukaryota</taxon>
        <taxon>Fungi</taxon>
        <taxon>Dikarya</taxon>
        <taxon>Ascomycota</taxon>
        <taxon>Pezizomycotina</taxon>
        <taxon>Sordariomycetes</taxon>
        <taxon>Xylariomycetidae</taxon>
        <taxon>Xylariales</taxon>
        <taxon>Microdochiaceae</taxon>
        <taxon>Microdochium</taxon>
    </lineage>
</organism>
<dbReference type="Proteomes" id="UP000756346">
    <property type="component" value="Unassembled WGS sequence"/>
</dbReference>
<comment type="caution">
    <text evidence="2">The sequence shown here is derived from an EMBL/GenBank/DDBJ whole genome shotgun (WGS) entry which is preliminary data.</text>
</comment>
<protein>
    <submittedName>
        <fullName evidence="2">Uncharacterized protein</fullName>
    </submittedName>
</protein>
<dbReference type="AlphaFoldDB" id="A0A9P8Y802"/>
<name>A0A9P8Y802_9PEZI</name>
<dbReference type="GeneID" id="70183011"/>
<keyword evidence="3" id="KW-1185">Reference proteome</keyword>
<dbReference type="RefSeq" id="XP_046013505.1">
    <property type="nucleotide sequence ID" value="XM_046153465.1"/>
</dbReference>
<dbReference type="EMBL" id="JAGTJQ010000004">
    <property type="protein sequence ID" value="KAH7032673.1"/>
    <property type="molecule type" value="Genomic_DNA"/>
</dbReference>
<feature type="region of interest" description="Disordered" evidence="1">
    <location>
        <begin position="43"/>
        <end position="63"/>
    </location>
</feature>
<accession>A0A9P8Y802</accession>
<evidence type="ECO:0000313" key="2">
    <source>
        <dbReference type="EMBL" id="KAH7032673.1"/>
    </source>
</evidence>
<reference evidence="2" key="1">
    <citation type="journal article" date="2021" name="Nat. Commun.">
        <title>Genetic determinants of endophytism in the Arabidopsis root mycobiome.</title>
        <authorList>
            <person name="Mesny F."/>
            <person name="Miyauchi S."/>
            <person name="Thiergart T."/>
            <person name="Pickel B."/>
            <person name="Atanasova L."/>
            <person name="Karlsson M."/>
            <person name="Huettel B."/>
            <person name="Barry K.W."/>
            <person name="Haridas S."/>
            <person name="Chen C."/>
            <person name="Bauer D."/>
            <person name="Andreopoulos W."/>
            <person name="Pangilinan J."/>
            <person name="LaButti K."/>
            <person name="Riley R."/>
            <person name="Lipzen A."/>
            <person name="Clum A."/>
            <person name="Drula E."/>
            <person name="Henrissat B."/>
            <person name="Kohler A."/>
            <person name="Grigoriev I.V."/>
            <person name="Martin F.M."/>
            <person name="Hacquard S."/>
        </authorList>
    </citation>
    <scope>NUCLEOTIDE SEQUENCE</scope>
    <source>
        <strain evidence="2">MPI-CAGE-CH-0230</strain>
    </source>
</reference>
<sequence>MQLVCTCRHVFREFAPLVYSRRMVCLDAGADISLSRLDGLLRTRKGGRGRGEGGGGAGSSGMATELASPLEFITSMDIHILTPARPREHGRWLGALKSMADKSPQLRRLKFTFRHDHYRRQCSLGVFHDDQYFQKSSRGSEALVRWGRHGGHPTPFCCVELARDAALAKAVVGFRGLDRLVIQACYSRIWPEVLDERVDPALDLFHVTFFHTIPDDEGHFNSAKVLKVDYRRRGTEVNTHGAISEQDLVTPGNAGTPTSFGCRLGPVQRYAHSIGFYV</sequence>
<proteinExistence type="predicted"/>